<accession>A0ABN8IFI6</accession>
<proteinExistence type="predicted"/>
<organism evidence="2 3">
    <name type="scientific">Iphiclides podalirius</name>
    <name type="common">scarce swallowtail</name>
    <dbReference type="NCBI Taxonomy" id="110791"/>
    <lineage>
        <taxon>Eukaryota</taxon>
        <taxon>Metazoa</taxon>
        <taxon>Ecdysozoa</taxon>
        <taxon>Arthropoda</taxon>
        <taxon>Hexapoda</taxon>
        <taxon>Insecta</taxon>
        <taxon>Pterygota</taxon>
        <taxon>Neoptera</taxon>
        <taxon>Endopterygota</taxon>
        <taxon>Lepidoptera</taxon>
        <taxon>Glossata</taxon>
        <taxon>Ditrysia</taxon>
        <taxon>Papilionoidea</taxon>
        <taxon>Papilionidae</taxon>
        <taxon>Papilioninae</taxon>
        <taxon>Iphiclides</taxon>
    </lineage>
</organism>
<evidence type="ECO:0000313" key="3">
    <source>
        <dbReference type="Proteomes" id="UP000837857"/>
    </source>
</evidence>
<feature type="region of interest" description="Disordered" evidence="1">
    <location>
        <begin position="56"/>
        <end position="87"/>
    </location>
</feature>
<reference evidence="2" key="1">
    <citation type="submission" date="2022-03" db="EMBL/GenBank/DDBJ databases">
        <authorList>
            <person name="Martin H S."/>
        </authorList>
    </citation>
    <scope>NUCLEOTIDE SEQUENCE</scope>
</reference>
<feature type="region of interest" description="Disordered" evidence="1">
    <location>
        <begin position="1"/>
        <end position="30"/>
    </location>
</feature>
<sequence length="87" mass="9598">MKSLSWVPTVSRDESQPCSGGRPEAMANGDGLTFNTYGERAWDPVHTYCEDSITRKEAEEMQRPHPANFPSDNEPLGTRDTTGALVV</sequence>
<keyword evidence="3" id="KW-1185">Reference proteome</keyword>
<feature type="non-terminal residue" evidence="2">
    <location>
        <position position="1"/>
    </location>
</feature>
<evidence type="ECO:0000313" key="2">
    <source>
        <dbReference type="EMBL" id="CAH2054918.1"/>
    </source>
</evidence>
<evidence type="ECO:0000256" key="1">
    <source>
        <dbReference type="SAM" id="MobiDB-lite"/>
    </source>
</evidence>
<protein>
    <submittedName>
        <fullName evidence="2">Uncharacterized protein</fullName>
    </submittedName>
</protein>
<dbReference type="EMBL" id="OW152833">
    <property type="protein sequence ID" value="CAH2054918.1"/>
    <property type="molecule type" value="Genomic_DNA"/>
</dbReference>
<gene>
    <name evidence="2" type="ORF">IPOD504_LOCUS8846</name>
</gene>
<dbReference type="Proteomes" id="UP000837857">
    <property type="component" value="Chromosome 21"/>
</dbReference>
<name>A0ABN8IFI6_9NEOP</name>